<dbReference type="AlphaFoldDB" id="A0A9D1J4Q0"/>
<dbReference type="EMBL" id="DVHA01000116">
    <property type="protein sequence ID" value="HIR60640.1"/>
    <property type="molecule type" value="Genomic_DNA"/>
</dbReference>
<evidence type="ECO:0000256" key="6">
    <source>
        <dbReference type="ARBA" id="ARBA00023125"/>
    </source>
</evidence>
<sequence length="268" mass="29322">LPEGEAAAPETLPEPDREMEAALAERFAWAYPHLAETKIPAKLSVTRLTHKQGKVTLSAPRFAAGAGARIAEEVSGDELLQEKRAAEPGSSVPRFTPAQQGTIFHRALQFADYAAGRADPEGELRRLVAEAYLTPEEASAIDREEFAAFFHSELMGRMLAADEVLREYKFFDTIPASEAGYPGGGEAEILLQGIADCIFIEKGTVWLVDFKTDRVGSFGALKARYAGQLRLYRRAILRQPRFNRAGMAFGGCILYSTALKAAEEVDVL</sequence>
<dbReference type="GO" id="GO:0005524">
    <property type="term" value="F:ATP binding"/>
    <property type="evidence" value="ECO:0007669"/>
    <property type="project" value="UniProtKB-KW"/>
</dbReference>
<evidence type="ECO:0000256" key="2">
    <source>
        <dbReference type="ARBA" id="ARBA00022763"/>
    </source>
</evidence>
<evidence type="ECO:0000256" key="7">
    <source>
        <dbReference type="ARBA" id="ARBA00023204"/>
    </source>
</evidence>
<protein>
    <submittedName>
        <fullName evidence="9">PD-(D/E)XK nuclease family protein</fullName>
    </submittedName>
</protein>
<dbReference type="SUPFAM" id="SSF52980">
    <property type="entry name" value="Restriction endonuclease-like"/>
    <property type="match status" value="1"/>
</dbReference>
<dbReference type="Proteomes" id="UP000824241">
    <property type="component" value="Unassembled WGS sequence"/>
</dbReference>
<keyword evidence="1" id="KW-0547">Nucleotide-binding</keyword>
<accession>A0A9D1J4Q0</accession>
<feature type="non-terminal residue" evidence="9">
    <location>
        <position position="1"/>
    </location>
</feature>
<reference evidence="9" key="2">
    <citation type="journal article" date="2021" name="PeerJ">
        <title>Extensive microbial diversity within the chicken gut microbiome revealed by metagenomics and culture.</title>
        <authorList>
            <person name="Gilroy R."/>
            <person name="Ravi A."/>
            <person name="Getino M."/>
            <person name="Pursley I."/>
            <person name="Horton D.L."/>
            <person name="Alikhan N.F."/>
            <person name="Baker D."/>
            <person name="Gharbi K."/>
            <person name="Hall N."/>
            <person name="Watson M."/>
            <person name="Adriaenssens E.M."/>
            <person name="Foster-Nyarko E."/>
            <person name="Jarju S."/>
            <person name="Secka A."/>
            <person name="Antonio M."/>
            <person name="Oren A."/>
            <person name="Chaudhuri R.R."/>
            <person name="La Ragione R."/>
            <person name="Hildebrand F."/>
            <person name="Pallen M.J."/>
        </authorList>
    </citation>
    <scope>NUCLEOTIDE SEQUENCE</scope>
    <source>
        <strain evidence="9">CHK189-12415</strain>
    </source>
</reference>
<keyword evidence="7" id="KW-0234">DNA repair</keyword>
<dbReference type="GO" id="GO:0003677">
    <property type="term" value="F:DNA binding"/>
    <property type="evidence" value="ECO:0007669"/>
    <property type="project" value="UniProtKB-KW"/>
</dbReference>
<dbReference type="GO" id="GO:0006281">
    <property type="term" value="P:DNA repair"/>
    <property type="evidence" value="ECO:0007669"/>
    <property type="project" value="UniProtKB-KW"/>
</dbReference>
<gene>
    <name evidence="9" type="ORF">IAB37_03595</name>
</gene>
<reference evidence="9" key="1">
    <citation type="submission" date="2020-10" db="EMBL/GenBank/DDBJ databases">
        <authorList>
            <person name="Gilroy R."/>
        </authorList>
    </citation>
    <scope>NUCLEOTIDE SEQUENCE</scope>
    <source>
        <strain evidence="9">CHK189-12415</strain>
    </source>
</reference>
<dbReference type="InterPro" id="IPR011604">
    <property type="entry name" value="PDDEXK-like_dom_sf"/>
</dbReference>
<organism evidence="9 10">
    <name type="scientific">Candidatus Faecivivens stercoravium</name>
    <dbReference type="NCBI Taxonomy" id="2840803"/>
    <lineage>
        <taxon>Bacteria</taxon>
        <taxon>Bacillati</taxon>
        <taxon>Bacillota</taxon>
        <taxon>Clostridia</taxon>
        <taxon>Eubacteriales</taxon>
        <taxon>Oscillospiraceae</taxon>
        <taxon>Oscillospiraceae incertae sedis</taxon>
        <taxon>Candidatus Faecivivens</taxon>
    </lineage>
</organism>
<comment type="caution">
    <text evidence="9">The sequence shown here is derived from an EMBL/GenBank/DDBJ whole genome shotgun (WGS) entry which is preliminary data.</text>
</comment>
<keyword evidence="3" id="KW-0378">Hydrolase</keyword>
<proteinExistence type="predicted"/>
<keyword evidence="4" id="KW-0347">Helicase</keyword>
<evidence type="ECO:0000313" key="9">
    <source>
        <dbReference type="EMBL" id="HIR60640.1"/>
    </source>
</evidence>
<evidence type="ECO:0000256" key="4">
    <source>
        <dbReference type="ARBA" id="ARBA00022806"/>
    </source>
</evidence>
<feature type="domain" description="PD-(D/E)XK endonuclease-like" evidence="8">
    <location>
        <begin position="93"/>
        <end position="241"/>
    </location>
</feature>
<dbReference type="GO" id="GO:0004386">
    <property type="term" value="F:helicase activity"/>
    <property type="evidence" value="ECO:0007669"/>
    <property type="project" value="UniProtKB-KW"/>
</dbReference>
<dbReference type="Gene3D" id="3.90.320.10">
    <property type="match status" value="1"/>
</dbReference>
<keyword evidence="2" id="KW-0227">DNA damage</keyword>
<dbReference type="GO" id="GO:0016787">
    <property type="term" value="F:hydrolase activity"/>
    <property type="evidence" value="ECO:0007669"/>
    <property type="project" value="UniProtKB-KW"/>
</dbReference>
<dbReference type="InterPro" id="IPR011335">
    <property type="entry name" value="Restrct_endonuc-II-like"/>
</dbReference>
<keyword evidence="5" id="KW-0067">ATP-binding</keyword>
<evidence type="ECO:0000259" key="8">
    <source>
        <dbReference type="Pfam" id="PF12705"/>
    </source>
</evidence>
<keyword evidence="6" id="KW-0238">DNA-binding</keyword>
<evidence type="ECO:0000256" key="5">
    <source>
        <dbReference type="ARBA" id="ARBA00022840"/>
    </source>
</evidence>
<dbReference type="InterPro" id="IPR038726">
    <property type="entry name" value="PDDEXK_AddAB-type"/>
</dbReference>
<evidence type="ECO:0000313" key="10">
    <source>
        <dbReference type="Proteomes" id="UP000824241"/>
    </source>
</evidence>
<dbReference type="Pfam" id="PF12705">
    <property type="entry name" value="PDDEXK_1"/>
    <property type="match status" value="1"/>
</dbReference>
<name>A0A9D1J4Q0_9FIRM</name>
<evidence type="ECO:0000256" key="1">
    <source>
        <dbReference type="ARBA" id="ARBA00022741"/>
    </source>
</evidence>
<evidence type="ECO:0000256" key="3">
    <source>
        <dbReference type="ARBA" id="ARBA00022801"/>
    </source>
</evidence>